<reference evidence="2 3" key="1">
    <citation type="submission" date="2019-07" db="EMBL/GenBank/DDBJ databases">
        <title>Complete Genome Sequence and Methylome Analysis of Nocardia otitidis-caviarum NEB252.</title>
        <authorList>
            <person name="Fomenkov A."/>
            <person name="Anton B.P."/>
            <person name="Vincze T."/>
            <person name="Roberts R.J."/>
        </authorList>
    </citation>
    <scope>NUCLEOTIDE SEQUENCE [LARGE SCALE GENOMIC DNA]</scope>
    <source>
        <strain evidence="2 3">NEB252</strain>
    </source>
</reference>
<dbReference type="InterPro" id="IPR010982">
    <property type="entry name" value="Lambda_DNA-bd_dom_sf"/>
</dbReference>
<dbReference type="Pfam" id="PF01381">
    <property type="entry name" value="HTH_3"/>
    <property type="match status" value="1"/>
</dbReference>
<evidence type="ECO:0000313" key="3">
    <source>
        <dbReference type="Proteomes" id="UP000317039"/>
    </source>
</evidence>
<name>A0A516NRY6_9NOCA</name>
<protein>
    <submittedName>
        <fullName evidence="2">Helix-turn-helix transcriptional regulator</fullName>
    </submittedName>
</protein>
<dbReference type="GO" id="GO:0003677">
    <property type="term" value="F:DNA binding"/>
    <property type="evidence" value="ECO:0007669"/>
    <property type="project" value="InterPro"/>
</dbReference>
<dbReference type="EMBL" id="CP041695">
    <property type="protein sequence ID" value="QDP81677.1"/>
    <property type="molecule type" value="Genomic_DNA"/>
</dbReference>
<organism evidence="2 3">
    <name type="scientific">Nocardia otitidiscaviarum</name>
    <dbReference type="NCBI Taxonomy" id="1823"/>
    <lineage>
        <taxon>Bacteria</taxon>
        <taxon>Bacillati</taxon>
        <taxon>Actinomycetota</taxon>
        <taxon>Actinomycetes</taxon>
        <taxon>Mycobacteriales</taxon>
        <taxon>Nocardiaceae</taxon>
        <taxon>Nocardia</taxon>
    </lineage>
</organism>
<proteinExistence type="predicted"/>
<gene>
    <name evidence="2" type="ORF">FOH10_26090</name>
</gene>
<accession>A0A516NRY6</accession>
<evidence type="ECO:0000259" key="1">
    <source>
        <dbReference type="PROSITE" id="PS50943"/>
    </source>
</evidence>
<dbReference type="SUPFAM" id="SSF47413">
    <property type="entry name" value="lambda repressor-like DNA-binding domains"/>
    <property type="match status" value="1"/>
</dbReference>
<dbReference type="AlphaFoldDB" id="A0A516NRY6"/>
<dbReference type="KEGG" id="nod:FOH10_26090"/>
<dbReference type="SMART" id="SM00530">
    <property type="entry name" value="HTH_XRE"/>
    <property type="match status" value="1"/>
</dbReference>
<feature type="domain" description="HTH cro/C1-type" evidence="1">
    <location>
        <begin position="34"/>
        <end position="88"/>
    </location>
</feature>
<dbReference type="CDD" id="cd00093">
    <property type="entry name" value="HTH_XRE"/>
    <property type="match status" value="1"/>
</dbReference>
<sequence>MSPRDTLCAREFRATDRRRPMTRPSDSERIGELVRRLRIERGYTQASLAAKADCSRSLIQQIENGTRIPPLPLRERLSLALGEELPMSGPAEPGEAVGSEYYELRMRFNVLLGKDPQLVERALGIAQRLIDAAGARDDIEPLRLIADRQLERAEEILAQIPSRSATVWEWNTVLDWLTILDQAVHTVRAIHTADLGTIGGDVGDDYHQAILRLADAGRDVRRMYVLDGIDDVVPYEDKLWRQARAGVVSILVKREHARNAQSMLVVDERYVAVGEYDYSRQARVATRFSALKHDVEFAVKRFEKLYDLAREGSAITVNDIVATPELARYERLTDDGCRELFREALERQWRELPAPGEAPRGDRW</sequence>
<evidence type="ECO:0000313" key="2">
    <source>
        <dbReference type="EMBL" id="QDP81677.1"/>
    </source>
</evidence>
<dbReference type="Gene3D" id="1.10.260.40">
    <property type="entry name" value="lambda repressor-like DNA-binding domains"/>
    <property type="match status" value="1"/>
</dbReference>
<dbReference type="Proteomes" id="UP000317039">
    <property type="component" value="Chromosome"/>
</dbReference>
<dbReference type="InterPro" id="IPR001387">
    <property type="entry name" value="Cro/C1-type_HTH"/>
</dbReference>
<dbReference type="PROSITE" id="PS50943">
    <property type="entry name" value="HTH_CROC1"/>
    <property type="match status" value="1"/>
</dbReference>